<keyword evidence="13" id="KW-1185">Reference proteome</keyword>
<evidence type="ECO:0000256" key="8">
    <source>
        <dbReference type="ARBA" id="ARBA00023163"/>
    </source>
</evidence>
<evidence type="ECO:0000256" key="6">
    <source>
        <dbReference type="ARBA" id="ARBA00023015"/>
    </source>
</evidence>
<comment type="similarity">
    <text evidence="10">Belongs to the SGF11 family.</text>
</comment>
<reference evidence="12" key="2">
    <citation type="submission" date="2021-01" db="EMBL/GenBank/DDBJ databases">
        <authorList>
            <person name="Schikora-Tamarit M.A."/>
        </authorList>
    </citation>
    <scope>NUCLEOTIDE SEQUENCE</scope>
    <source>
        <strain evidence="12">CBS6075</strain>
    </source>
</reference>
<protein>
    <recommendedName>
        <fullName evidence="10">SAGA-associated factor 11</fullName>
    </recommendedName>
</protein>
<dbReference type="GO" id="GO:0005634">
    <property type="term" value="C:nucleus"/>
    <property type="evidence" value="ECO:0007669"/>
    <property type="project" value="UniProtKB-SubCell"/>
</dbReference>
<comment type="function">
    <text evidence="10">Functions as component of the transcription regulatory histone acetylation (HAT) complex SAGA. At the promoters, SAGA is required for recruitment of the basal transcription machinery. It influences RNA polymerase II transcriptional activity through different activities such as TBP interaction and promoter selectivity, interaction with transcription activators, and chromatin modification through histone acetylation and deubiquitination. SAGA acetylates nucleosomal histone H3 to some extent (to form H3K9ac, H3K14ac, H3K18ac and H3K23ac). SAGA interacts with DNA via upstream activating sequences (UASs). Involved in transcriptional regulation of a subset of SAGA-regulated genes. Within the SAGA complex, participates in a subcomplex, that specifically deubiquitinates histones H2B.</text>
</comment>
<comment type="subcellular location">
    <subcellularLocation>
        <location evidence="1 10">Nucleus</location>
    </subcellularLocation>
</comment>
<evidence type="ECO:0000313" key="12">
    <source>
        <dbReference type="EMBL" id="KAH3669287.1"/>
    </source>
</evidence>
<comment type="subunit">
    <text evidence="10">Component of the 1.8 MDa SAGA transcription coactivator-HAT complex. SAGA is built of 5 distinct domains with specialized functions. Within the SAGA complex, SUS1, SGF11, SGF73 and UBP8 form an additional subcomplex of SAGA called the DUB module (deubiquitination module). Interacts directly with SGF73, SUS1 and UBP8.</text>
</comment>
<reference evidence="12" key="1">
    <citation type="journal article" date="2021" name="Open Biol.">
        <title>Shared evolutionary footprints suggest mitochondrial oxidative damage underlies multiple complex I losses in fungi.</title>
        <authorList>
            <person name="Schikora-Tamarit M.A."/>
            <person name="Marcet-Houben M."/>
            <person name="Nosek J."/>
            <person name="Gabaldon T."/>
        </authorList>
    </citation>
    <scope>NUCLEOTIDE SEQUENCE</scope>
    <source>
        <strain evidence="12">CBS6075</strain>
    </source>
</reference>
<keyword evidence="9" id="KW-0539">Nucleus</keyword>
<evidence type="ECO:0000256" key="5">
    <source>
        <dbReference type="ARBA" id="ARBA00022853"/>
    </source>
</evidence>
<keyword evidence="4" id="KW-0862">Zinc</keyword>
<dbReference type="Proteomes" id="UP000769157">
    <property type="component" value="Unassembled WGS sequence"/>
</dbReference>
<dbReference type="RefSeq" id="XP_046063550.1">
    <property type="nucleotide sequence ID" value="XM_046202167.1"/>
</dbReference>
<evidence type="ECO:0000256" key="1">
    <source>
        <dbReference type="ARBA" id="ARBA00004123"/>
    </source>
</evidence>
<dbReference type="Gene3D" id="3.30.160.60">
    <property type="entry name" value="Classic Zinc Finger"/>
    <property type="match status" value="1"/>
</dbReference>
<keyword evidence="3" id="KW-0863">Zinc-finger</keyword>
<keyword evidence="8" id="KW-0804">Transcription</keyword>
<keyword evidence="5" id="KW-0156">Chromatin regulator</keyword>
<evidence type="ECO:0000313" key="13">
    <source>
        <dbReference type="Proteomes" id="UP000769157"/>
    </source>
</evidence>
<dbReference type="GO" id="GO:0008270">
    <property type="term" value="F:zinc ion binding"/>
    <property type="evidence" value="ECO:0007669"/>
    <property type="project" value="UniProtKB-KW"/>
</dbReference>
<feature type="region of interest" description="Disordered" evidence="11">
    <location>
        <begin position="63"/>
        <end position="90"/>
    </location>
</feature>
<accession>A0A9P8PC54</accession>
<evidence type="ECO:0000256" key="9">
    <source>
        <dbReference type="ARBA" id="ARBA00023242"/>
    </source>
</evidence>
<keyword evidence="7 10" id="KW-0010">Activator</keyword>
<keyword evidence="2" id="KW-0479">Metal-binding</keyword>
<evidence type="ECO:0000256" key="11">
    <source>
        <dbReference type="SAM" id="MobiDB-lite"/>
    </source>
</evidence>
<dbReference type="GeneID" id="70233376"/>
<dbReference type="GO" id="GO:0006325">
    <property type="term" value="P:chromatin organization"/>
    <property type="evidence" value="ECO:0007669"/>
    <property type="project" value="UniProtKB-KW"/>
</dbReference>
<evidence type="ECO:0000256" key="10">
    <source>
        <dbReference type="RuleBase" id="RU261113"/>
    </source>
</evidence>
<dbReference type="EMBL" id="JAEUBE010000137">
    <property type="protein sequence ID" value="KAH3669287.1"/>
    <property type="molecule type" value="Genomic_DNA"/>
</dbReference>
<name>A0A9P8PC54_9ASCO</name>
<comment type="caution">
    <text evidence="12">The sequence shown here is derived from an EMBL/GenBank/DDBJ whole genome shotgun (WGS) entry which is preliminary data.</text>
</comment>
<feature type="compositionally biased region" description="Polar residues" evidence="11">
    <location>
        <begin position="64"/>
        <end position="85"/>
    </location>
</feature>
<keyword evidence="6" id="KW-0805">Transcription regulation</keyword>
<sequence>MSVTYSTVSISILEDMLCEITGEIISRSILEEKLLRQQFGPVQQQVFADEGETTVGTLKKLRQTAGNSDNSSTNSSALGTPQPGENGSAVDVGRVNFVRNGKDIFGKNTASGDSYFQCLNCDRKIAGGRFAAHIDKCLGGRVRK</sequence>
<proteinExistence type="inferred from homology"/>
<evidence type="ECO:0000256" key="2">
    <source>
        <dbReference type="ARBA" id="ARBA00022723"/>
    </source>
</evidence>
<dbReference type="AlphaFoldDB" id="A0A9P8PC54"/>
<dbReference type="Pfam" id="PF08209">
    <property type="entry name" value="Sgf11"/>
    <property type="match status" value="1"/>
</dbReference>
<evidence type="ECO:0000256" key="7">
    <source>
        <dbReference type="ARBA" id="ARBA00023159"/>
    </source>
</evidence>
<evidence type="ECO:0000256" key="3">
    <source>
        <dbReference type="ARBA" id="ARBA00022771"/>
    </source>
</evidence>
<organism evidence="12 13">
    <name type="scientific">Ogataea philodendri</name>
    <dbReference type="NCBI Taxonomy" id="1378263"/>
    <lineage>
        <taxon>Eukaryota</taxon>
        <taxon>Fungi</taxon>
        <taxon>Dikarya</taxon>
        <taxon>Ascomycota</taxon>
        <taxon>Saccharomycotina</taxon>
        <taxon>Pichiomycetes</taxon>
        <taxon>Pichiales</taxon>
        <taxon>Pichiaceae</taxon>
        <taxon>Ogataea</taxon>
    </lineage>
</organism>
<dbReference type="OrthoDB" id="21557at2759"/>
<evidence type="ECO:0000256" key="4">
    <source>
        <dbReference type="ARBA" id="ARBA00022833"/>
    </source>
</evidence>
<dbReference type="GO" id="GO:0070461">
    <property type="term" value="C:SAGA-type complex"/>
    <property type="evidence" value="ECO:0007669"/>
    <property type="project" value="UniProtKB-ARBA"/>
</dbReference>
<gene>
    <name evidence="12" type="ORF">OGAPHI_001408</name>
</gene>
<dbReference type="InterPro" id="IPR013246">
    <property type="entry name" value="SAGA_su_Sgf11"/>
</dbReference>